<protein>
    <submittedName>
        <fullName evidence="1">Uncharacterized protein</fullName>
    </submittedName>
</protein>
<dbReference type="EMBL" id="CP037423">
    <property type="protein sequence ID" value="QDV46824.1"/>
    <property type="molecule type" value="Genomic_DNA"/>
</dbReference>
<sequence length="126" mass="14548">MSSKVFDRFVTKAPFAVMTRALTQDFIGSDLQLVFDNNREKQYEYLATFQAVAMTVADVALNFSENFNQAYKEHKENLDVSRQSFYAKTRGISTSARVIRHNFQVMACRLPHRFRIASSSAFVTRF</sequence>
<evidence type="ECO:0000313" key="2">
    <source>
        <dbReference type="Proteomes" id="UP000319004"/>
    </source>
</evidence>
<name>A0A518I1B8_9BACT</name>
<accession>A0A518I1B8</accession>
<organism evidence="1 2">
    <name type="scientific">Stieleria neptunia</name>
    <dbReference type="NCBI Taxonomy" id="2527979"/>
    <lineage>
        <taxon>Bacteria</taxon>
        <taxon>Pseudomonadati</taxon>
        <taxon>Planctomycetota</taxon>
        <taxon>Planctomycetia</taxon>
        <taxon>Pirellulales</taxon>
        <taxon>Pirellulaceae</taxon>
        <taxon>Stieleria</taxon>
    </lineage>
</organism>
<gene>
    <name evidence="1" type="ORF">Enr13x_67330</name>
</gene>
<dbReference type="KEGG" id="snep:Enr13x_67330"/>
<proteinExistence type="predicted"/>
<evidence type="ECO:0000313" key="1">
    <source>
        <dbReference type="EMBL" id="QDV46824.1"/>
    </source>
</evidence>
<dbReference type="AlphaFoldDB" id="A0A518I1B8"/>
<dbReference type="Proteomes" id="UP000319004">
    <property type="component" value="Chromosome"/>
</dbReference>
<reference evidence="1 2" key="1">
    <citation type="submission" date="2019-03" db="EMBL/GenBank/DDBJ databases">
        <title>Deep-cultivation of Planctomycetes and their phenomic and genomic characterization uncovers novel biology.</title>
        <authorList>
            <person name="Wiegand S."/>
            <person name="Jogler M."/>
            <person name="Boedeker C."/>
            <person name="Pinto D."/>
            <person name="Vollmers J."/>
            <person name="Rivas-Marin E."/>
            <person name="Kohn T."/>
            <person name="Peeters S.H."/>
            <person name="Heuer A."/>
            <person name="Rast P."/>
            <person name="Oberbeckmann S."/>
            <person name="Bunk B."/>
            <person name="Jeske O."/>
            <person name="Meyerdierks A."/>
            <person name="Storesund J.E."/>
            <person name="Kallscheuer N."/>
            <person name="Luecker S."/>
            <person name="Lage O.M."/>
            <person name="Pohl T."/>
            <person name="Merkel B.J."/>
            <person name="Hornburger P."/>
            <person name="Mueller R.-W."/>
            <person name="Bruemmer F."/>
            <person name="Labrenz M."/>
            <person name="Spormann A.M."/>
            <person name="Op den Camp H."/>
            <person name="Overmann J."/>
            <person name="Amann R."/>
            <person name="Jetten M.S.M."/>
            <person name="Mascher T."/>
            <person name="Medema M.H."/>
            <person name="Devos D.P."/>
            <person name="Kaster A.-K."/>
            <person name="Ovreas L."/>
            <person name="Rohde M."/>
            <person name="Galperin M.Y."/>
            <person name="Jogler C."/>
        </authorList>
    </citation>
    <scope>NUCLEOTIDE SEQUENCE [LARGE SCALE GENOMIC DNA]</scope>
    <source>
        <strain evidence="1 2">Enr13</strain>
    </source>
</reference>
<keyword evidence="2" id="KW-1185">Reference proteome</keyword>